<dbReference type="CDD" id="cd06261">
    <property type="entry name" value="TM_PBP2"/>
    <property type="match status" value="1"/>
</dbReference>
<keyword evidence="5 7" id="KW-1133">Transmembrane helix</keyword>
<feature type="transmembrane region" description="Helical" evidence="7">
    <location>
        <begin position="20"/>
        <end position="39"/>
    </location>
</feature>
<feature type="transmembrane region" description="Helical" evidence="7">
    <location>
        <begin position="257"/>
        <end position="278"/>
    </location>
</feature>
<feature type="domain" description="ABC transmembrane type-1" evidence="8">
    <location>
        <begin position="95"/>
        <end position="275"/>
    </location>
</feature>
<evidence type="ECO:0000259" key="8">
    <source>
        <dbReference type="PROSITE" id="PS50928"/>
    </source>
</evidence>
<dbReference type="GO" id="GO:0005886">
    <property type="term" value="C:plasma membrane"/>
    <property type="evidence" value="ECO:0007669"/>
    <property type="project" value="UniProtKB-SubCell"/>
</dbReference>
<proteinExistence type="inferred from homology"/>
<feature type="transmembrane region" description="Helical" evidence="7">
    <location>
        <begin position="46"/>
        <end position="63"/>
    </location>
</feature>
<gene>
    <name evidence="10" type="ORF">C0175_01215</name>
    <name evidence="9" type="ORF">C0189_03845</name>
</gene>
<reference evidence="11 12" key="1">
    <citation type="submission" date="2018-01" db="EMBL/GenBank/DDBJ databases">
        <title>Metagenomic assembled genomes from two thermal pools in the Uzon Caldera, Kamchatka, Russia.</title>
        <authorList>
            <person name="Wilkins L."/>
            <person name="Ettinger C."/>
        </authorList>
    </citation>
    <scope>NUCLEOTIDE SEQUENCE [LARGE SCALE GENOMIC DNA]</scope>
    <source>
        <strain evidence="10">ARK-10</strain>
        <strain evidence="9">ZAV-07</strain>
    </source>
</reference>
<keyword evidence="2 7" id="KW-0813">Transport</keyword>
<comment type="caution">
    <text evidence="9">The sequence shown here is derived from an EMBL/GenBank/DDBJ whole genome shotgun (WGS) entry which is preliminary data.</text>
</comment>
<evidence type="ECO:0000256" key="1">
    <source>
        <dbReference type="ARBA" id="ARBA00004651"/>
    </source>
</evidence>
<feature type="transmembrane region" description="Helical" evidence="7">
    <location>
        <begin position="161"/>
        <end position="180"/>
    </location>
</feature>
<name>A0A2J6WE66_9BACT</name>
<dbReference type="Proteomes" id="UP000236910">
    <property type="component" value="Unassembled WGS sequence"/>
</dbReference>
<evidence type="ECO:0000313" key="9">
    <source>
        <dbReference type="EMBL" id="PMP67103.1"/>
    </source>
</evidence>
<dbReference type="InterPro" id="IPR035906">
    <property type="entry name" value="MetI-like_sf"/>
</dbReference>
<evidence type="ECO:0000256" key="7">
    <source>
        <dbReference type="RuleBase" id="RU363032"/>
    </source>
</evidence>
<comment type="similarity">
    <text evidence="7">Belongs to the binding-protein-dependent transport system permease family.</text>
</comment>
<dbReference type="InterPro" id="IPR000515">
    <property type="entry name" value="MetI-like"/>
</dbReference>
<dbReference type="Pfam" id="PF00528">
    <property type="entry name" value="BPD_transp_1"/>
    <property type="match status" value="1"/>
</dbReference>
<evidence type="ECO:0000256" key="6">
    <source>
        <dbReference type="ARBA" id="ARBA00023136"/>
    </source>
</evidence>
<evidence type="ECO:0000313" key="12">
    <source>
        <dbReference type="Proteomes" id="UP000237040"/>
    </source>
</evidence>
<organism evidence="9 12">
    <name type="scientific">Caldisericum exile</name>
    <dbReference type="NCBI Taxonomy" id="693075"/>
    <lineage>
        <taxon>Bacteria</taxon>
        <taxon>Pseudomonadati</taxon>
        <taxon>Caldisericota/Cryosericota group</taxon>
        <taxon>Caldisericota</taxon>
        <taxon>Caldisericia</taxon>
        <taxon>Caldisericales</taxon>
        <taxon>Caldisericaceae</taxon>
        <taxon>Caldisericum</taxon>
    </lineage>
</organism>
<keyword evidence="6 7" id="KW-0472">Membrane</keyword>
<dbReference type="EMBL" id="PNIX01000071">
    <property type="protein sequence ID" value="PMP83750.1"/>
    <property type="molecule type" value="Genomic_DNA"/>
</dbReference>
<dbReference type="PROSITE" id="PS50928">
    <property type="entry name" value="ABC_TM1"/>
    <property type="match status" value="1"/>
</dbReference>
<feature type="transmembrane region" description="Helical" evidence="7">
    <location>
        <begin position="201"/>
        <end position="218"/>
    </location>
</feature>
<dbReference type="Proteomes" id="UP000237040">
    <property type="component" value="Unassembled WGS sequence"/>
</dbReference>
<evidence type="ECO:0000256" key="3">
    <source>
        <dbReference type="ARBA" id="ARBA00022475"/>
    </source>
</evidence>
<evidence type="ECO:0000313" key="11">
    <source>
        <dbReference type="Proteomes" id="UP000236910"/>
    </source>
</evidence>
<dbReference type="PANTHER" id="PTHR30151:SF20">
    <property type="entry name" value="ABC TRANSPORTER PERMEASE PROTEIN HI_0355-RELATED"/>
    <property type="match status" value="1"/>
</dbReference>
<dbReference type="PANTHER" id="PTHR30151">
    <property type="entry name" value="ALKANE SULFONATE ABC TRANSPORTER-RELATED, MEMBRANE SUBUNIT"/>
    <property type="match status" value="1"/>
</dbReference>
<dbReference type="GO" id="GO:0055085">
    <property type="term" value="P:transmembrane transport"/>
    <property type="evidence" value="ECO:0007669"/>
    <property type="project" value="InterPro"/>
</dbReference>
<dbReference type="Gene3D" id="1.10.3720.10">
    <property type="entry name" value="MetI-like"/>
    <property type="match status" value="1"/>
</dbReference>
<sequence length="290" mass="32423">MKSLKVVEIVLTVGLFTFTLSKSTIVSVVSFFALVILLVRLVRNSQILKGVSFILFLYLWQIISSHKLVPSYILPTPSKILGIIITQSNVILPNLFATLEVTFIGFFLSILFGIILALLMHITRPIEDLIYPIAVITQSTPTIAIAPLIILWLGFGMLPKIVVVIWATFFPITVNTLLGLRTVDTDMIDVLKAISAKKRDIFKYVIFPHTLSYIITGIEISSPYAILGTLTAEWMGTTVGMGLYIRRSFSSFRLDQVFAGTIIIILFSLLMWGSATILRQRFTRYLGGEK</sequence>
<dbReference type="RefSeq" id="WP_424587147.1">
    <property type="nucleotide sequence ID" value="NZ_JBNARP010000027.1"/>
</dbReference>
<keyword evidence="4 7" id="KW-0812">Transmembrane</keyword>
<feature type="transmembrane region" description="Helical" evidence="7">
    <location>
        <begin position="101"/>
        <end position="122"/>
    </location>
</feature>
<evidence type="ECO:0000313" key="10">
    <source>
        <dbReference type="EMBL" id="PMP83750.1"/>
    </source>
</evidence>
<dbReference type="SUPFAM" id="SSF161098">
    <property type="entry name" value="MetI-like"/>
    <property type="match status" value="1"/>
</dbReference>
<feature type="transmembrane region" description="Helical" evidence="7">
    <location>
        <begin position="129"/>
        <end position="155"/>
    </location>
</feature>
<dbReference type="EMBL" id="PNIL01000056">
    <property type="protein sequence ID" value="PMP67103.1"/>
    <property type="molecule type" value="Genomic_DNA"/>
</dbReference>
<comment type="subcellular location">
    <subcellularLocation>
        <location evidence="1 7">Cell membrane</location>
        <topology evidence="1 7">Multi-pass membrane protein</topology>
    </subcellularLocation>
</comment>
<evidence type="ECO:0000256" key="5">
    <source>
        <dbReference type="ARBA" id="ARBA00022989"/>
    </source>
</evidence>
<keyword evidence="3" id="KW-1003">Cell membrane</keyword>
<dbReference type="AlphaFoldDB" id="A0A2J6WE66"/>
<evidence type="ECO:0000256" key="2">
    <source>
        <dbReference type="ARBA" id="ARBA00022448"/>
    </source>
</evidence>
<evidence type="ECO:0000256" key="4">
    <source>
        <dbReference type="ARBA" id="ARBA00022692"/>
    </source>
</evidence>
<protein>
    <recommendedName>
        <fullName evidence="8">ABC transmembrane type-1 domain-containing protein</fullName>
    </recommendedName>
</protein>
<accession>A0A2J6WE66</accession>